<gene>
    <name evidence="1" type="ordered locus">BAD_0976</name>
</gene>
<proteinExistence type="predicted"/>
<name>A1A224_BIFAA</name>
<dbReference type="KEGG" id="bad:BAD_0976"/>
<accession>A1A224</accession>
<dbReference type="Proteomes" id="UP000008702">
    <property type="component" value="Chromosome"/>
</dbReference>
<evidence type="ECO:0000313" key="2">
    <source>
        <dbReference type="Proteomes" id="UP000008702"/>
    </source>
</evidence>
<protein>
    <submittedName>
        <fullName evidence="1">Conserved hypothetical phage AbiD protein</fullName>
    </submittedName>
</protein>
<dbReference type="Pfam" id="PF07751">
    <property type="entry name" value="Abi_2"/>
    <property type="match status" value="1"/>
</dbReference>
<keyword evidence="2" id="KW-1185">Reference proteome</keyword>
<sequence length="311" mass="36073">MLKSGGSFFYQVAQGYAMTKQPKTIQEMMTLLVEERGLDITGFSDFSTVLLDCNYYRLSGYFRAFQIDPSHGNNRFRNGTHIKDFMIPYLMDEQLRLLILRGTSSLEQTLRAHFAYYLAQNGGAYSYTELSSYKTIKYSDGTEAREVLIENIHKWLERSSEVCIRHYRNNNEPIPIWAAVEAMPFDTLSKMISLHTNTTAVDELNQSLSLGKNRQRAAQIIHSMVYLRNICSHHCRLWNREIVLPPPVLDATAERYGSYAYEDRSVWKSLIVLMDLIDGIKKNSTYSSMLIKQAESNDNYFWGLCHPKRWH</sequence>
<dbReference type="HOGENOM" id="CLU_044962_2_1_11"/>
<reference evidence="1 2" key="1">
    <citation type="submission" date="2006-12" db="EMBL/GenBank/DDBJ databases">
        <title>Bifidobacterium adolescentis complete genome sequence.</title>
        <authorList>
            <person name="Suzuki T."/>
            <person name="Tsuda Y."/>
            <person name="Kanou N."/>
            <person name="Inoue T."/>
            <person name="Kumazaki K."/>
            <person name="Nagano S."/>
            <person name="Hirai S."/>
            <person name="Tanaka K."/>
            <person name="Watanabe K."/>
        </authorList>
    </citation>
    <scope>NUCLEOTIDE SEQUENCE [LARGE SCALE GENOMIC DNA]</scope>
    <source>
        <strain evidence="2">ATCC 15703 / DSM 20083 / NCTC 11814 / E194a</strain>
    </source>
</reference>
<organism evidence="1 2">
    <name type="scientific">Bifidobacterium adolescentis (strain ATCC 15703 / DSM 20083 / NCTC 11814 / E194a)</name>
    <dbReference type="NCBI Taxonomy" id="367928"/>
    <lineage>
        <taxon>Bacteria</taxon>
        <taxon>Bacillati</taxon>
        <taxon>Actinomycetota</taxon>
        <taxon>Actinomycetes</taxon>
        <taxon>Bifidobacteriales</taxon>
        <taxon>Bifidobacteriaceae</taxon>
        <taxon>Bifidobacterium</taxon>
    </lineage>
</organism>
<dbReference type="EMBL" id="AP009256">
    <property type="protein sequence ID" value="BAF39757.1"/>
    <property type="molecule type" value="Genomic_DNA"/>
</dbReference>
<dbReference type="InterPro" id="IPR011664">
    <property type="entry name" value="Abi_system_AbiD/AbiF-like"/>
</dbReference>
<evidence type="ECO:0000313" key="1">
    <source>
        <dbReference type="EMBL" id="BAF39757.1"/>
    </source>
</evidence>
<dbReference type="AlphaFoldDB" id="A1A224"/>